<dbReference type="EMBL" id="JADCNM010000013">
    <property type="protein sequence ID" value="KAG0456715.1"/>
    <property type="molecule type" value="Genomic_DNA"/>
</dbReference>
<dbReference type="GO" id="GO:0003697">
    <property type="term" value="F:single-stranded DNA binding"/>
    <property type="evidence" value="ECO:0007669"/>
    <property type="project" value="TreeGrafter"/>
</dbReference>
<evidence type="ECO:0000256" key="4">
    <source>
        <dbReference type="ARBA" id="ARBA00023204"/>
    </source>
</evidence>
<dbReference type="InterPro" id="IPR018325">
    <property type="entry name" value="Rad4/PNGase_transGLS-fold"/>
</dbReference>
<dbReference type="FunFam" id="3.30.70.2460:FF:000001">
    <property type="entry name" value="DNA repair protein Rad4 family"/>
    <property type="match status" value="1"/>
</dbReference>
<evidence type="ECO:0000259" key="9">
    <source>
        <dbReference type="SMART" id="SM01031"/>
    </source>
</evidence>
<feature type="compositionally biased region" description="Basic residues" evidence="7">
    <location>
        <begin position="51"/>
        <end position="65"/>
    </location>
</feature>
<dbReference type="GO" id="GO:0000111">
    <property type="term" value="C:nucleotide-excision repair factor 2 complex"/>
    <property type="evidence" value="ECO:0007669"/>
    <property type="project" value="TreeGrafter"/>
</dbReference>
<keyword evidence="6" id="KW-0175">Coiled coil</keyword>
<dbReference type="Gene3D" id="3.90.260.10">
    <property type="entry name" value="Transglutaminase-like"/>
    <property type="match status" value="1"/>
</dbReference>
<feature type="compositionally biased region" description="Polar residues" evidence="7">
    <location>
        <begin position="890"/>
        <end position="901"/>
    </location>
</feature>
<evidence type="ECO:0000259" key="8">
    <source>
        <dbReference type="SMART" id="SM01030"/>
    </source>
</evidence>
<keyword evidence="5" id="KW-0539">Nucleus</keyword>
<dbReference type="OrthoDB" id="300780at2759"/>
<dbReference type="Pfam" id="PF10404">
    <property type="entry name" value="BHD_2"/>
    <property type="match status" value="1"/>
</dbReference>
<dbReference type="Gene3D" id="3.30.70.2460">
    <property type="entry name" value="Rad4, beta-hairpin domain BHD3"/>
    <property type="match status" value="1"/>
</dbReference>
<evidence type="ECO:0000313" key="11">
    <source>
        <dbReference type="EMBL" id="KAG0456715.1"/>
    </source>
</evidence>
<dbReference type="Pfam" id="PF10403">
    <property type="entry name" value="BHD_1"/>
    <property type="match status" value="1"/>
</dbReference>
<feature type="region of interest" description="Disordered" evidence="7">
    <location>
        <begin position="1"/>
        <end position="126"/>
    </location>
</feature>
<proteinExistence type="inferred from homology"/>
<evidence type="ECO:0008006" key="13">
    <source>
        <dbReference type="Google" id="ProtNLM"/>
    </source>
</evidence>
<dbReference type="InterPro" id="IPR018328">
    <property type="entry name" value="Rad4_beta-hairpin_dom3"/>
</dbReference>
<dbReference type="Gene3D" id="2.20.20.110">
    <property type="entry name" value="Rad4, beta-hairpin domain BHD1"/>
    <property type="match status" value="1"/>
</dbReference>
<evidence type="ECO:0000256" key="7">
    <source>
        <dbReference type="SAM" id="MobiDB-lite"/>
    </source>
</evidence>
<evidence type="ECO:0000259" key="10">
    <source>
        <dbReference type="SMART" id="SM01032"/>
    </source>
</evidence>
<dbReference type="InterPro" id="IPR036985">
    <property type="entry name" value="Transglutaminase-like_sf"/>
</dbReference>
<evidence type="ECO:0000256" key="2">
    <source>
        <dbReference type="ARBA" id="ARBA00009525"/>
    </source>
</evidence>
<evidence type="ECO:0000256" key="5">
    <source>
        <dbReference type="ARBA" id="ARBA00023242"/>
    </source>
</evidence>
<feature type="compositionally biased region" description="Basic and acidic residues" evidence="7">
    <location>
        <begin position="76"/>
        <end position="89"/>
    </location>
</feature>
<organism evidence="11 12">
    <name type="scientific">Vanilla planifolia</name>
    <name type="common">Vanilla</name>
    <dbReference type="NCBI Taxonomy" id="51239"/>
    <lineage>
        <taxon>Eukaryota</taxon>
        <taxon>Viridiplantae</taxon>
        <taxon>Streptophyta</taxon>
        <taxon>Embryophyta</taxon>
        <taxon>Tracheophyta</taxon>
        <taxon>Spermatophyta</taxon>
        <taxon>Magnoliopsida</taxon>
        <taxon>Liliopsida</taxon>
        <taxon>Asparagales</taxon>
        <taxon>Orchidaceae</taxon>
        <taxon>Vanilloideae</taxon>
        <taxon>Vanilleae</taxon>
        <taxon>Vanilla</taxon>
    </lineage>
</organism>
<name>A0A835UD16_VANPL</name>
<evidence type="ECO:0000256" key="1">
    <source>
        <dbReference type="ARBA" id="ARBA00004123"/>
    </source>
</evidence>
<dbReference type="SMART" id="SM01031">
    <property type="entry name" value="BHD_2"/>
    <property type="match status" value="1"/>
</dbReference>
<protein>
    <recommendedName>
        <fullName evidence="13">DNA repair protein RAD4</fullName>
    </recommendedName>
</protein>
<dbReference type="SMART" id="SM01030">
    <property type="entry name" value="BHD_1"/>
    <property type="match status" value="1"/>
</dbReference>
<feature type="coiled-coil region" evidence="6">
    <location>
        <begin position="843"/>
        <end position="870"/>
    </location>
</feature>
<accession>A0A835UD16</accession>
<dbReference type="GO" id="GO:0005737">
    <property type="term" value="C:cytoplasm"/>
    <property type="evidence" value="ECO:0007669"/>
    <property type="project" value="TreeGrafter"/>
</dbReference>
<evidence type="ECO:0000256" key="3">
    <source>
        <dbReference type="ARBA" id="ARBA00022763"/>
    </source>
</evidence>
<dbReference type="InterPro" id="IPR038765">
    <property type="entry name" value="Papain-like_cys_pep_sf"/>
</dbReference>
<dbReference type="GO" id="GO:0006289">
    <property type="term" value="P:nucleotide-excision repair"/>
    <property type="evidence" value="ECO:0007669"/>
    <property type="project" value="InterPro"/>
</dbReference>
<feature type="region of interest" description="Disordered" evidence="7">
    <location>
        <begin position="889"/>
        <end position="909"/>
    </location>
</feature>
<dbReference type="GO" id="GO:0006298">
    <property type="term" value="P:mismatch repair"/>
    <property type="evidence" value="ECO:0007669"/>
    <property type="project" value="TreeGrafter"/>
</dbReference>
<dbReference type="SMART" id="SM01032">
    <property type="entry name" value="BHD_3"/>
    <property type="match status" value="1"/>
</dbReference>
<dbReference type="InterPro" id="IPR018326">
    <property type="entry name" value="Rad4_beta-hairpin_dom1"/>
</dbReference>
<dbReference type="Pfam" id="PF03835">
    <property type="entry name" value="Rad4"/>
    <property type="match status" value="1"/>
</dbReference>
<feature type="domain" description="Rad4 beta-hairpin" evidence="9">
    <location>
        <begin position="710"/>
        <end position="769"/>
    </location>
</feature>
<gene>
    <name evidence="11" type="ORF">HPP92_024503</name>
</gene>
<evidence type="ECO:0000256" key="6">
    <source>
        <dbReference type="SAM" id="Coils"/>
    </source>
</evidence>
<reference evidence="11 12" key="1">
    <citation type="journal article" date="2020" name="Nat. Food">
        <title>A phased Vanilla planifolia genome enables genetic improvement of flavour and production.</title>
        <authorList>
            <person name="Hasing T."/>
            <person name="Tang H."/>
            <person name="Brym M."/>
            <person name="Khazi F."/>
            <person name="Huang T."/>
            <person name="Chambers A.H."/>
        </authorList>
    </citation>
    <scope>NUCLEOTIDE SEQUENCE [LARGE SCALE GENOMIC DNA]</scope>
    <source>
        <tissue evidence="11">Leaf</tissue>
    </source>
</reference>
<keyword evidence="4" id="KW-0234">DNA repair</keyword>
<comment type="subcellular location">
    <subcellularLocation>
        <location evidence="1">Nucleus</location>
    </subcellularLocation>
</comment>
<dbReference type="InterPro" id="IPR018327">
    <property type="entry name" value="BHD_2"/>
</dbReference>
<feature type="region of interest" description="Disordered" evidence="7">
    <location>
        <begin position="332"/>
        <end position="356"/>
    </location>
</feature>
<dbReference type="InterPro" id="IPR042488">
    <property type="entry name" value="Rad4_BHD3_sf"/>
</dbReference>
<evidence type="ECO:0000313" key="12">
    <source>
        <dbReference type="Proteomes" id="UP000639772"/>
    </source>
</evidence>
<dbReference type="GO" id="GO:0071942">
    <property type="term" value="C:XPC complex"/>
    <property type="evidence" value="ECO:0007669"/>
    <property type="project" value="TreeGrafter"/>
</dbReference>
<feature type="domain" description="Rad4 beta-hairpin" evidence="10">
    <location>
        <begin position="776"/>
        <end position="850"/>
    </location>
</feature>
<comment type="caution">
    <text evidence="11">The sequence shown here is derived from an EMBL/GenBank/DDBJ whole genome shotgun (WGS) entry which is preliminary data.</text>
</comment>
<feature type="domain" description="Rad4 beta-hairpin" evidence="8">
    <location>
        <begin position="657"/>
        <end position="708"/>
    </location>
</feature>
<feature type="compositionally biased region" description="Basic and acidic residues" evidence="7">
    <location>
        <begin position="115"/>
        <end position="126"/>
    </location>
</feature>
<sequence>MRTRNQAKRNGESTSGAGCSREQEGRTMAKAGSRRGRSSLSAVSEEAVGRLLKRVSTRKTGCRGRSRSESQYTSWEARDNKTELKGDGKSEEDEDMSESTSLDRFGCDSDGTTPVEEKHKTFRSDEVDWEEGSIPLSECGVKDCHELGKEITVEFSESPSSTQRRPSRRVSIEDKELAELVHKVHLLCLIARGRLTDHACNDTLLQASILSLLPSNLLKITEVSRLTSTMLGPLVNWFHKSFRIRSQIVDRGCFKLNLQFALESREGTAEEVAALSVALFRSLKLTTRFVSNLDVASLKPDFDVLGNSSYDTTHLETKIPCPVTVNSSSIQIRAPDPVPSSDAQDEAMSPKTSSNSKVGNNFYNDLTVSSFAEDVIKYETIQRKCDEVDSCVPKSEDSSKRKGDIEFELQLAIALSATATTSNDNKAGHNMEELHDALSPFSSPIKKMRKAKGTESSFSGCVNSGAVWSRKSGPPLYWAEVYCSGESLNGKWVHIDAANGFIDGEEKVEPAAAACRRPLRYAVAFAGSGAKDVTRRYCKQWYRIASLRINSQWWDTVLAPLKVLESGATGEMVPLESLWDSISVVDNGTFEVHPLQSQELKTHEESSSLGYSSNVKSNNLEVSKQIGITNAYEGPHRNPKQCSRVALEDMDLETRALTEPLPTNQMAYRNHHLYAIERWLTKYQTLYPKGPVVGYCSGLPVYPRSCVQMVQSKQKWLREGLQVREDEVPAKVIKRSKVARKVEFSESFAEEEESIELFGRWQLEPLKLPHAVNGIVPKNEYGRVDVWSEKCLPPGTVHLRLPRLVPVAKRLGVDFAVATVGFEFRNGRSHPIYEGIVVCTEFRDAIMEAYAEEEERREAEERQKREANALSRWFQLLSSMATRHRLESSYRATSSSSQPTDRSCEHNGGLEGHVNDAKFAISTAQNDHEHVYPLENQSLDEEGSLCTRRCPCGFSIQVELL</sequence>
<dbReference type="PANTHER" id="PTHR12135:SF0">
    <property type="entry name" value="DNA REPAIR PROTEIN COMPLEMENTING XP-C CELLS"/>
    <property type="match status" value="1"/>
</dbReference>
<dbReference type="PANTHER" id="PTHR12135">
    <property type="entry name" value="DNA REPAIR PROTEIN XP-C / RAD4"/>
    <property type="match status" value="1"/>
</dbReference>
<keyword evidence="3" id="KW-0227">DNA damage</keyword>
<dbReference type="AlphaFoldDB" id="A0A835UD16"/>
<dbReference type="GO" id="GO:0003684">
    <property type="term" value="F:damaged DNA binding"/>
    <property type="evidence" value="ECO:0007669"/>
    <property type="project" value="InterPro"/>
</dbReference>
<dbReference type="InterPro" id="IPR004583">
    <property type="entry name" value="DNA_repair_Rad4"/>
</dbReference>
<dbReference type="Pfam" id="PF10405">
    <property type="entry name" value="BHD_3"/>
    <property type="match status" value="1"/>
</dbReference>
<dbReference type="SUPFAM" id="SSF54001">
    <property type="entry name" value="Cysteine proteinases"/>
    <property type="match status" value="1"/>
</dbReference>
<comment type="similarity">
    <text evidence="2">Belongs to the XPC family.</text>
</comment>
<dbReference type="Proteomes" id="UP000639772">
    <property type="component" value="Chromosome 13"/>
</dbReference>